<protein>
    <submittedName>
        <fullName evidence="2">Uncharacterized protein</fullName>
    </submittedName>
</protein>
<organism evidence="2 3">
    <name type="scientific">Arthrobacter woluwensis</name>
    <dbReference type="NCBI Taxonomy" id="156980"/>
    <lineage>
        <taxon>Bacteria</taxon>
        <taxon>Bacillati</taxon>
        <taxon>Actinomycetota</taxon>
        <taxon>Actinomycetes</taxon>
        <taxon>Micrococcales</taxon>
        <taxon>Micrococcaceae</taxon>
        <taxon>Arthrobacter</taxon>
    </lineage>
</organism>
<evidence type="ECO:0000256" key="1">
    <source>
        <dbReference type="SAM" id="MobiDB-lite"/>
    </source>
</evidence>
<gene>
    <name evidence="2" type="ORF">SAMN04489745_3631</name>
</gene>
<dbReference type="Proteomes" id="UP000182652">
    <property type="component" value="Unassembled WGS sequence"/>
</dbReference>
<keyword evidence="3" id="KW-1185">Reference proteome</keyword>
<evidence type="ECO:0000313" key="3">
    <source>
        <dbReference type="Proteomes" id="UP000182652"/>
    </source>
</evidence>
<name>A0A1H4X0B9_9MICC</name>
<sequence length="130" mass="14019">MTDIVTATIGGRTFGGSGLYLDPADTVGGSSQHPSKDGVTREHAGREPVARPRRAWSDPAYYDGANYVLRGVLVVPSFARAALVRDQFVAALPMKVYKPLIVAEAELTRYAMVRVVGTPEVVWDGSRRSA</sequence>
<proteinExistence type="predicted"/>
<dbReference type="RefSeq" id="WP_139244809.1">
    <property type="nucleotide sequence ID" value="NZ_FNSN01000008.1"/>
</dbReference>
<accession>A0A1H4X0B9</accession>
<dbReference type="AlphaFoldDB" id="A0A1H4X0B9"/>
<evidence type="ECO:0000313" key="2">
    <source>
        <dbReference type="EMBL" id="SEC99009.1"/>
    </source>
</evidence>
<reference evidence="2 3" key="1">
    <citation type="submission" date="2016-10" db="EMBL/GenBank/DDBJ databases">
        <authorList>
            <person name="de Groot N.N."/>
        </authorList>
    </citation>
    <scope>NUCLEOTIDE SEQUENCE [LARGE SCALE GENOMIC DNA]</scope>
    <source>
        <strain evidence="2 3">DSM 10495</strain>
    </source>
</reference>
<feature type="region of interest" description="Disordered" evidence="1">
    <location>
        <begin position="25"/>
        <end position="50"/>
    </location>
</feature>
<dbReference type="EMBL" id="FNSN01000008">
    <property type="protein sequence ID" value="SEC99009.1"/>
    <property type="molecule type" value="Genomic_DNA"/>
</dbReference>
<feature type="compositionally biased region" description="Basic and acidic residues" evidence="1">
    <location>
        <begin position="34"/>
        <end position="50"/>
    </location>
</feature>